<reference evidence="1" key="1">
    <citation type="submission" date="2020-04" db="EMBL/GenBank/DDBJ databases">
        <authorList>
            <person name="Alioto T."/>
            <person name="Alioto T."/>
            <person name="Gomez Garrido J."/>
        </authorList>
    </citation>
    <scope>NUCLEOTIDE SEQUENCE</scope>
    <source>
        <strain evidence="1">A484AB</strain>
    </source>
</reference>
<evidence type="ECO:0000313" key="1">
    <source>
        <dbReference type="EMBL" id="CAB4028693.1"/>
    </source>
</evidence>
<sequence length="138" mass="16062">MLKLVLTVQNEELVRTDYSYVIHERQIFRASGLLMKKRYFNMNYNWTDFSGGWVMCTLYCSRKLKLNGNEVGVTRKISNVGEFYDCDGSLYKNGPFKSVTVSKNDSQCACFEKRTLAVVKGGTPEHHYNGKKENYRRF</sequence>
<organism evidence="1 2">
    <name type="scientific">Paramuricea clavata</name>
    <name type="common">Red gorgonian</name>
    <name type="synonym">Violescent sea-whip</name>
    <dbReference type="NCBI Taxonomy" id="317549"/>
    <lineage>
        <taxon>Eukaryota</taxon>
        <taxon>Metazoa</taxon>
        <taxon>Cnidaria</taxon>
        <taxon>Anthozoa</taxon>
        <taxon>Octocorallia</taxon>
        <taxon>Malacalcyonacea</taxon>
        <taxon>Plexauridae</taxon>
        <taxon>Paramuricea</taxon>
    </lineage>
</organism>
<evidence type="ECO:0000313" key="2">
    <source>
        <dbReference type="Proteomes" id="UP001152795"/>
    </source>
</evidence>
<dbReference type="EMBL" id="CACRXK020015656">
    <property type="protein sequence ID" value="CAB4028693.1"/>
    <property type="molecule type" value="Genomic_DNA"/>
</dbReference>
<accession>A0A6S7KKC9</accession>
<keyword evidence="2" id="KW-1185">Reference proteome</keyword>
<proteinExistence type="predicted"/>
<name>A0A6S7KKC9_PARCT</name>
<protein>
    <submittedName>
        <fullName evidence="1">Uncharacterized protein</fullName>
    </submittedName>
</protein>
<dbReference type="AlphaFoldDB" id="A0A6S7KKC9"/>
<dbReference type="Proteomes" id="UP001152795">
    <property type="component" value="Unassembled WGS sequence"/>
</dbReference>
<comment type="caution">
    <text evidence="1">The sequence shown here is derived from an EMBL/GenBank/DDBJ whole genome shotgun (WGS) entry which is preliminary data.</text>
</comment>
<gene>
    <name evidence="1" type="ORF">PACLA_8A070060</name>
</gene>